<evidence type="ECO:0000313" key="7">
    <source>
        <dbReference type="EMBL" id="QRE02766.1"/>
    </source>
</evidence>
<gene>
    <name evidence="7" type="ORF">H0H26_07500</name>
</gene>
<organism evidence="7 8">
    <name type="scientific">Flavobacterium psychrophilum</name>
    <dbReference type="NCBI Taxonomy" id="96345"/>
    <lineage>
        <taxon>Bacteria</taxon>
        <taxon>Pseudomonadati</taxon>
        <taxon>Bacteroidota</taxon>
        <taxon>Flavobacteriia</taxon>
        <taxon>Flavobacteriales</taxon>
        <taxon>Flavobacteriaceae</taxon>
        <taxon>Flavobacterium</taxon>
    </lineage>
</organism>
<name>A0A7U2R8I6_FLAPS</name>
<feature type="transmembrane region" description="Helical" evidence="6">
    <location>
        <begin position="72"/>
        <end position="96"/>
    </location>
</feature>
<reference evidence="7 8" key="1">
    <citation type="submission" date="2020-07" db="EMBL/GenBank/DDBJ databases">
        <title>Genomic characterization of Flavobacterium psychrophilum strains.</title>
        <authorList>
            <person name="Castillo D."/>
            <person name="Jorgensen J."/>
            <person name="Middelboe M."/>
        </authorList>
    </citation>
    <scope>NUCLEOTIDE SEQUENCE [LARGE SCALE GENOMIC DNA]</scope>
    <source>
        <strain evidence="7 8">FPS-R7</strain>
    </source>
</reference>
<evidence type="ECO:0000256" key="3">
    <source>
        <dbReference type="ARBA" id="ARBA00022989"/>
    </source>
</evidence>
<dbReference type="PANTHER" id="PTHR21624:SF1">
    <property type="entry name" value="ALKYLGLYCEROL MONOOXYGENASE"/>
    <property type="match status" value="1"/>
</dbReference>
<proteinExistence type="predicted"/>
<dbReference type="GO" id="GO:0012505">
    <property type="term" value="C:endomembrane system"/>
    <property type="evidence" value="ECO:0007669"/>
    <property type="project" value="UniProtKB-SubCell"/>
</dbReference>
<dbReference type="InterPro" id="IPR051689">
    <property type="entry name" value="Sterol_desaturase/TMEM195"/>
</dbReference>
<evidence type="ECO:0000256" key="1">
    <source>
        <dbReference type="ARBA" id="ARBA00004127"/>
    </source>
</evidence>
<evidence type="ECO:0000256" key="5">
    <source>
        <dbReference type="ARBA" id="ARBA00023136"/>
    </source>
</evidence>
<accession>A0A7U2R8I6</accession>
<keyword evidence="2 6" id="KW-0812">Transmembrane</keyword>
<evidence type="ECO:0000256" key="4">
    <source>
        <dbReference type="ARBA" id="ARBA00023002"/>
    </source>
</evidence>
<evidence type="ECO:0008006" key="9">
    <source>
        <dbReference type="Google" id="ProtNLM"/>
    </source>
</evidence>
<keyword evidence="4" id="KW-0560">Oxidoreductase</keyword>
<evidence type="ECO:0000256" key="6">
    <source>
        <dbReference type="SAM" id="Phobius"/>
    </source>
</evidence>
<dbReference type="AlphaFoldDB" id="A0A7U2R8I6"/>
<evidence type="ECO:0000313" key="8">
    <source>
        <dbReference type="Proteomes" id="UP000596329"/>
    </source>
</evidence>
<dbReference type="PANTHER" id="PTHR21624">
    <property type="entry name" value="STEROL DESATURASE-RELATED PROTEIN"/>
    <property type="match status" value="1"/>
</dbReference>
<dbReference type="Proteomes" id="UP000596329">
    <property type="component" value="Chromosome"/>
</dbReference>
<sequence>MEQYGKILIIAMPIFLLLIIIEKIYGYYKGINYAPVINSISSICSGMANAVKDVLGLSVSIFSYEWLVSKMAIFTLEASVYTYIIAFLVIDFYGYWTHRWSHLINFFWNKHAIHHSA</sequence>
<keyword evidence="3 6" id="KW-1133">Transmembrane helix</keyword>
<dbReference type="GO" id="GO:0006643">
    <property type="term" value="P:membrane lipid metabolic process"/>
    <property type="evidence" value="ECO:0007669"/>
    <property type="project" value="TreeGrafter"/>
</dbReference>
<evidence type="ECO:0000256" key="2">
    <source>
        <dbReference type="ARBA" id="ARBA00022692"/>
    </source>
</evidence>
<feature type="transmembrane region" description="Helical" evidence="6">
    <location>
        <begin position="7"/>
        <end position="28"/>
    </location>
</feature>
<dbReference type="RefSeq" id="WP_063742305.1">
    <property type="nucleotide sequence ID" value="NZ_CP059075.1"/>
</dbReference>
<dbReference type="GO" id="GO:0016020">
    <property type="term" value="C:membrane"/>
    <property type="evidence" value="ECO:0007669"/>
    <property type="project" value="GOC"/>
</dbReference>
<dbReference type="EMBL" id="CP059075">
    <property type="protein sequence ID" value="QRE02766.1"/>
    <property type="molecule type" value="Genomic_DNA"/>
</dbReference>
<keyword evidence="5 6" id="KW-0472">Membrane</keyword>
<protein>
    <recommendedName>
        <fullName evidence="9">Sterol desaturase</fullName>
    </recommendedName>
</protein>
<dbReference type="GO" id="GO:0050479">
    <property type="term" value="F:glyceryl-ether monooxygenase activity"/>
    <property type="evidence" value="ECO:0007669"/>
    <property type="project" value="TreeGrafter"/>
</dbReference>
<comment type="subcellular location">
    <subcellularLocation>
        <location evidence="1">Endomembrane system</location>
        <topology evidence="1">Multi-pass membrane protein</topology>
    </subcellularLocation>
</comment>